<evidence type="ECO:0000256" key="2">
    <source>
        <dbReference type="PROSITE-ProRule" id="PRU00335"/>
    </source>
</evidence>
<protein>
    <submittedName>
        <fullName evidence="4">TetR/AcrR family transcriptional regulator</fullName>
    </submittedName>
</protein>
<evidence type="ECO:0000313" key="4">
    <source>
        <dbReference type="EMBL" id="MBC6002631.1"/>
    </source>
</evidence>
<dbReference type="InterPro" id="IPR050624">
    <property type="entry name" value="HTH-type_Tx_Regulator"/>
</dbReference>
<sequence>MKDKRVIKTQRSIRNAFISLIKEKNLNQITVAEISRKAELGRGTFYLHYKDVYDLYEHIEEELYNELEEMFDRSYPSCDPTNLKIILENITEYVEANKDIFLFLIQQDSNGKKVKSFFNKKVLESCLCEEVSELNKIESTFIVSGIVGVLVEWLENGLSIQQKEISNLLYKILLKL</sequence>
<evidence type="ECO:0000259" key="3">
    <source>
        <dbReference type="PROSITE" id="PS50977"/>
    </source>
</evidence>
<feature type="domain" description="HTH tetR-type" evidence="3">
    <location>
        <begin position="7"/>
        <end position="67"/>
    </location>
</feature>
<dbReference type="PANTHER" id="PTHR43479:SF7">
    <property type="entry name" value="TETR-FAMILY TRANSCRIPTIONAL REGULATOR"/>
    <property type="match status" value="1"/>
</dbReference>
<dbReference type="Pfam" id="PF14278">
    <property type="entry name" value="TetR_C_8"/>
    <property type="match status" value="1"/>
</dbReference>
<dbReference type="InterPro" id="IPR001647">
    <property type="entry name" value="HTH_TetR"/>
</dbReference>
<dbReference type="RefSeq" id="WP_187005028.1">
    <property type="nucleotide sequence ID" value="NZ_JACRWD010000001.1"/>
</dbReference>
<dbReference type="PROSITE" id="PS50977">
    <property type="entry name" value="HTH_TETR_2"/>
    <property type="match status" value="1"/>
</dbReference>
<gene>
    <name evidence="4" type="ORF">H8891_02365</name>
</gene>
<keyword evidence="5" id="KW-1185">Reference proteome</keyword>
<dbReference type="SUPFAM" id="SSF46689">
    <property type="entry name" value="Homeodomain-like"/>
    <property type="match status" value="1"/>
</dbReference>
<comment type="caution">
    <text evidence="4">The sequence shown here is derived from an EMBL/GenBank/DDBJ whole genome shotgun (WGS) entry which is preliminary data.</text>
</comment>
<dbReference type="EMBL" id="JACRWD010000001">
    <property type="protein sequence ID" value="MBC6002631.1"/>
    <property type="molecule type" value="Genomic_DNA"/>
</dbReference>
<organism evidence="4 5">
    <name type="scientific">Paeniclostridium hominis</name>
    <dbReference type="NCBI Taxonomy" id="2764329"/>
    <lineage>
        <taxon>Bacteria</taxon>
        <taxon>Bacillati</taxon>
        <taxon>Bacillota</taxon>
        <taxon>Clostridia</taxon>
        <taxon>Peptostreptococcales</taxon>
        <taxon>Peptostreptococcaceae</taxon>
        <taxon>Paeniclostridium</taxon>
    </lineage>
</organism>
<dbReference type="Gene3D" id="1.10.357.10">
    <property type="entry name" value="Tetracycline Repressor, domain 2"/>
    <property type="match status" value="1"/>
</dbReference>
<accession>A0ABR7K0W0</accession>
<dbReference type="PANTHER" id="PTHR43479">
    <property type="entry name" value="ACREF/ENVCD OPERON REPRESSOR-RELATED"/>
    <property type="match status" value="1"/>
</dbReference>
<evidence type="ECO:0000256" key="1">
    <source>
        <dbReference type="ARBA" id="ARBA00023125"/>
    </source>
</evidence>
<dbReference type="InterPro" id="IPR009057">
    <property type="entry name" value="Homeodomain-like_sf"/>
</dbReference>
<evidence type="ECO:0000313" key="5">
    <source>
        <dbReference type="Proteomes" id="UP000611796"/>
    </source>
</evidence>
<dbReference type="Proteomes" id="UP000611796">
    <property type="component" value="Unassembled WGS sequence"/>
</dbReference>
<proteinExistence type="predicted"/>
<name>A0ABR7K0W0_9FIRM</name>
<reference evidence="4 5" key="1">
    <citation type="submission" date="2020-08" db="EMBL/GenBank/DDBJ databases">
        <authorList>
            <person name="Liu C."/>
            <person name="Sun Q."/>
        </authorList>
    </citation>
    <scope>NUCLEOTIDE SEQUENCE [LARGE SCALE GENOMIC DNA]</scope>
    <source>
        <strain evidence="4 5">NSJ-45</strain>
    </source>
</reference>
<dbReference type="InterPro" id="IPR039532">
    <property type="entry name" value="TetR_C_Firmicutes"/>
</dbReference>
<feature type="DNA-binding region" description="H-T-H motif" evidence="2">
    <location>
        <begin position="30"/>
        <end position="49"/>
    </location>
</feature>
<keyword evidence="1 2" id="KW-0238">DNA-binding</keyword>